<evidence type="ECO:0000313" key="2">
    <source>
        <dbReference type="WBParaSite" id="nRc.2.0.1.t01709-RA"/>
    </source>
</evidence>
<reference evidence="2" key="1">
    <citation type="submission" date="2022-11" db="UniProtKB">
        <authorList>
            <consortium name="WormBaseParasite"/>
        </authorList>
    </citation>
    <scope>IDENTIFICATION</scope>
</reference>
<sequence length="163" mass="17901">MKANKIALKVLAAFLSCFLSLVLLLGVATAAKFRPWLLLLFLVLAPQSFDDKIELFLLRGWCCTFLTSVAPETDAGDLFTVDGTVPSMMLKLRCCVFGVVAIRLWFLSVVTVQIETQSSAVIRWETSGEVLRLSSVVSAIFNVQQGCSKIVSMPLLESLLLLL</sequence>
<name>A0A915HJT6_ROMCU</name>
<dbReference type="WBParaSite" id="nRc.2.0.1.t01709-RA">
    <property type="protein sequence ID" value="nRc.2.0.1.t01709-RA"/>
    <property type="gene ID" value="nRc.2.0.1.g01709"/>
</dbReference>
<evidence type="ECO:0000313" key="1">
    <source>
        <dbReference type="Proteomes" id="UP000887565"/>
    </source>
</evidence>
<dbReference type="AlphaFoldDB" id="A0A915HJT6"/>
<organism evidence="1 2">
    <name type="scientific">Romanomermis culicivorax</name>
    <name type="common">Nematode worm</name>
    <dbReference type="NCBI Taxonomy" id="13658"/>
    <lineage>
        <taxon>Eukaryota</taxon>
        <taxon>Metazoa</taxon>
        <taxon>Ecdysozoa</taxon>
        <taxon>Nematoda</taxon>
        <taxon>Enoplea</taxon>
        <taxon>Dorylaimia</taxon>
        <taxon>Mermithida</taxon>
        <taxon>Mermithoidea</taxon>
        <taxon>Mermithidae</taxon>
        <taxon>Romanomermis</taxon>
    </lineage>
</organism>
<accession>A0A915HJT6</accession>
<dbReference type="Proteomes" id="UP000887565">
    <property type="component" value="Unplaced"/>
</dbReference>
<proteinExistence type="predicted"/>
<keyword evidence="1" id="KW-1185">Reference proteome</keyword>
<protein>
    <submittedName>
        <fullName evidence="2">Uncharacterized protein</fullName>
    </submittedName>
</protein>